<reference evidence="2 3" key="1">
    <citation type="journal article" date="2018" name="Mol. Genet. Genomics">
        <title>The red deer Cervus elaphus genome CerEla1.0: sequencing, annotating, genes, and chromosomes.</title>
        <authorList>
            <person name="Bana N.A."/>
            <person name="Nyiri A."/>
            <person name="Nagy J."/>
            <person name="Frank K."/>
            <person name="Nagy T."/>
            <person name="Steger V."/>
            <person name="Schiller M."/>
            <person name="Lakatos P."/>
            <person name="Sugar L."/>
            <person name="Horn P."/>
            <person name="Barta E."/>
            <person name="Orosz L."/>
        </authorList>
    </citation>
    <scope>NUCLEOTIDE SEQUENCE [LARGE SCALE GENOMIC DNA]</scope>
    <source>
        <strain evidence="2">Hungarian</strain>
    </source>
</reference>
<dbReference type="AlphaFoldDB" id="A0A212D845"/>
<feature type="region of interest" description="Disordered" evidence="1">
    <location>
        <begin position="196"/>
        <end position="244"/>
    </location>
</feature>
<feature type="compositionally biased region" description="Basic and acidic residues" evidence="1">
    <location>
        <begin position="217"/>
        <end position="230"/>
    </location>
</feature>
<sequence>MLAAAVEKSLQRIQNGQRNAMYTSQQSVENKVGGIPGWQALLTAVGFRLDPPASGLPAAVFFPTSDPGERLQQCSSTIQSLLGEPRPAARAGSGSVSSAASGPTEPCGRTQDDTVTGLPFRPSRWDLVTLSGCAELLKMGAKLSIRGAFLWEGADRVQHAPLDDARLLLAVGLPNPALQALCKLITASETGEQLISRVSPAGSRARGLGRAGGQSSDPDRKLCPRDERQRRAPGQISQHGGAGR</sequence>
<name>A0A212D845_CEREH</name>
<proteinExistence type="predicted"/>
<evidence type="ECO:0000256" key="1">
    <source>
        <dbReference type="SAM" id="MobiDB-lite"/>
    </source>
</evidence>
<accession>A0A212D845</accession>
<organism evidence="2 3">
    <name type="scientific">Cervus elaphus hippelaphus</name>
    <name type="common">European red deer</name>
    <dbReference type="NCBI Taxonomy" id="46360"/>
    <lineage>
        <taxon>Eukaryota</taxon>
        <taxon>Metazoa</taxon>
        <taxon>Chordata</taxon>
        <taxon>Craniata</taxon>
        <taxon>Vertebrata</taxon>
        <taxon>Euteleostomi</taxon>
        <taxon>Mammalia</taxon>
        <taxon>Eutheria</taxon>
        <taxon>Laurasiatheria</taxon>
        <taxon>Artiodactyla</taxon>
        <taxon>Ruminantia</taxon>
        <taxon>Pecora</taxon>
        <taxon>Cervidae</taxon>
        <taxon>Cervinae</taxon>
        <taxon>Cervus</taxon>
    </lineage>
</organism>
<dbReference type="OrthoDB" id="626167at2759"/>
<dbReference type="EMBL" id="MKHE01000005">
    <property type="protein sequence ID" value="OWK14274.1"/>
    <property type="molecule type" value="Genomic_DNA"/>
</dbReference>
<evidence type="ECO:0000313" key="2">
    <source>
        <dbReference type="EMBL" id="OWK14274.1"/>
    </source>
</evidence>
<feature type="compositionally biased region" description="Low complexity" evidence="1">
    <location>
        <begin position="88"/>
        <end position="102"/>
    </location>
</feature>
<dbReference type="Proteomes" id="UP000242450">
    <property type="component" value="Chromosome 5"/>
</dbReference>
<comment type="caution">
    <text evidence="2">The sequence shown here is derived from an EMBL/GenBank/DDBJ whole genome shotgun (WGS) entry which is preliminary data.</text>
</comment>
<protein>
    <submittedName>
        <fullName evidence="2">Uncharacterized protein</fullName>
    </submittedName>
</protein>
<keyword evidence="3" id="KW-1185">Reference proteome</keyword>
<gene>
    <name evidence="2" type="ORF">Celaphus_00000167</name>
</gene>
<feature type="region of interest" description="Disordered" evidence="1">
    <location>
        <begin position="84"/>
        <end position="118"/>
    </location>
</feature>
<feature type="compositionally biased region" description="Low complexity" evidence="1">
    <location>
        <begin position="201"/>
        <end position="216"/>
    </location>
</feature>
<evidence type="ECO:0000313" key="3">
    <source>
        <dbReference type="Proteomes" id="UP000242450"/>
    </source>
</evidence>